<dbReference type="RefSeq" id="WP_246152530.1">
    <property type="nucleotide sequence ID" value="NZ_WIVE01000185.1"/>
</dbReference>
<organism evidence="1 2">
    <name type="scientific">Roseospira navarrensis</name>
    <dbReference type="NCBI Taxonomy" id="140058"/>
    <lineage>
        <taxon>Bacteria</taxon>
        <taxon>Pseudomonadati</taxon>
        <taxon>Pseudomonadota</taxon>
        <taxon>Alphaproteobacteria</taxon>
        <taxon>Rhodospirillales</taxon>
        <taxon>Rhodospirillaceae</taxon>
        <taxon>Roseospira</taxon>
    </lineage>
</organism>
<dbReference type="Proteomes" id="UP000434582">
    <property type="component" value="Unassembled WGS sequence"/>
</dbReference>
<dbReference type="Pfam" id="PF10117">
    <property type="entry name" value="McrBC"/>
    <property type="match status" value="1"/>
</dbReference>
<dbReference type="PANTHER" id="PTHR38733">
    <property type="entry name" value="PROTEIN MCRC"/>
    <property type="match status" value="1"/>
</dbReference>
<comment type="caution">
    <text evidence="1">The sequence shown here is derived from an EMBL/GenBank/DDBJ whole genome shotgun (WGS) entry which is preliminary data.</text>
</comment>
<protein>
    <submittedName>
        <fullName evidence="1">Uncharacterized protein</fullName>
    </submittedName>
</protein>
<gene>
    <name evidence="1" type="ORF">GHC57_19190</name>
</gene>
<proteinExistence type="predicted"/>
<evidence type="ECO:0000313" key="2">
    <source>
        <dbReference type="Proteomes" id="UP000434582"/>
    </source>
</evidence>
<reference evidence="1 2" key="1">
    <citation type="submission" date="2019-10" db="EMBL/GenBank/DDBJ databases">
        <title>Draft whole-genome sequence of the purple nonsulfur photosynthetic bacterium Roseospira navarrensis DSM 15114.</title>
        <authorList>
            <person name="Kyndt J.A."/>
            <person name="Meyer T.E."/>
        </authorList>
    </citation>
    <scope>NUCLEOTIDE SEQUENCE [LARGE SCALE GENOMIC DNA]</scope>
    <source>
        <strain evidence="1 2">DSM 15114</strain>
    </source>
</reference>
<evidence type="ECO:0000313" key="1">
    <source>
        <dbReference type="EMBL" id="MQX38634.1"/>
    </source>
</evidence>
<sequence length="146" mass="16448">ARLPRSVSFMIPNPGMHSERYLSHNLSADIALNRIMKATVIRLAGIARSQANRRRLQDLAFAYTDIAQVPVTALRWDQVVLDRTNNRWADLLKLAKLLLSDQFQTTTSGLGTGYSLLFDMNVLFEEKAYPFESGTTSCGDRWPETA</sequence>
<dbReference type="EMBL" id="WIVE01000185">
    <property type="protein sequence ID" value="MQX38634.1"/>
    <property type="molecule type" value="Genomic_DNA"/>
</dbReference>
<dbReference type="PANTHER" id="PTHR38733:SF1">
    <property type="entry name" value="TYPE IV METHYL-DIRECTED RESTRICTION ENZYME ECOKMCRBC"/>
    <property type="match status" value="1"/>
</dbReference>
<feature type="non-terminal residue" evidence="1">
    <location>
        <position position="1"/>
    </location>
</feature>
<dbReference type="AlphaFoldDB" id="A0A7X2D4N7"/>
<dbReference type="InterPro" id="IPR019292">
    <property type="entry name" value="McrC"/>
</dbReference>
<name>A0A7X2D4N7_9PROT</name>
<keyword evidence="2" id="KW-1185">Reference proteome</keyword>
<accession>A0A7X2D4N7</accession>